<evidence type="ECO:0000256" key="1">
    <source>
        <dbReference type="SAM" id="Phobius"/>
    </source>
</evidence>
<keyword evidence="1" id="KW-0812">Transmembrane</keyword>
<accession>A0A7X6MB12</accession>
<name>A0A7X6MB12_9ACTN</name>
<feature type="transmembrane region" description="Helical" evidence="1">
    <location>
        <begin position="206"/>
        <end position="226"/>
    </location>
</feature>
<evidence type="ECO:0000313" key="3">
    <source>
        <dbReference type="Proteomes" id="UP000553209"/>
    </source>
</evidence>
<keyword evidence="1" id="KW-0472">Membrane</keyword>
<evidence type="ECO:0000313" key="2">
    <source>
        <dbReference type="EMBL" id="NKY96465.1"/>
    </source>
</evidence>
<reference evidence="2 3" key="1">
    <citation type="submission" date="2020-04" db="EMBL/GenBank/DDBJ databases">
        <title>MicrobeNet Type strains.</title>
        <authorList>
            <person name="Nicholson A.C."/>
        </authorList>
    </citation>
    <scope>NUCLEOTIDE SEQUENCE [LARGE SCALE GENOMIC DNA]</scope>
    <source>
        <strain evidence="2 3">ATCC 23612</strain>
    </source>
</reference>
<feature type="transmembrane region" description="Helical" evidence="1">
    <location>
        <begin position="61"/>
        <end position="78"/>
    </location>
</feature>
<gene>
    <name evidence="2" type="ORF">HGB44_02075</name>
</gene>
<keyword evidence="3" id="KW-1185">Reference proteome</keyword>
<comment type="caution">
    <text evidence="2">The sequence shown here is derived from an EMBL/GenBank/DDBJ whole genome shotgun (WGS) entry which is preliminary data.</text>
</comment>
<protein>
    <submittedName>
        <fullName evidence="2">DUF998 domain-containing protein</fullName>
    </submittedName>
</protein>
<dbReference type="AlphaFoldDB" id="A0A7X6MB12"/>
<feature type="transmembrane region" description="Helical" evidence="1">
    <location>
        <begin position="166"/>
        <end position="186"/>
    </location>
</feature>
<organism evidence="2 3">
    <name type="scientific">Nocardiopsis alborubida</name>
    <dbReference type="NCBI Taxonomy" id="146802"/>
    <lineage>
        <taxon>Bacteria</taxon>
        <taxon>Bacillati</taxon>
        <taxon>Actinomycetota</taxon>
        <taxon>Actinomycetes</taxon>
        <taxon>Streptosporangiales</taxon>
        <taxon>Nocardiopsidaceae</taxon>
        <taxon>Nocardiopsis</taxon>
    </lineage>
</organism>
<sequence>MSHSTQLHWDYRDGKVAAVVAALVYSLWAVEVMLPGGSTVQGALADQDADFARFLESAHRIGAILVVIAAGIGLGLGARERTGHLLAVSWWCMVVFGAASLAATFFPGPCVVSTDVACATESLAEGLEGATATQAVVAAVALLAALAGATVLAVDRRRMGDGKWPLVAVVAALQLVTAVAVLVAAVRLHAGGGDGDPGVVFSTLQRVHLVAVALWLLTAGLLPSLWKRSWTPRRTRAEH</sequence>
<feature type="transmembrane region" description="Helical" evidence="1">
    <location>
        <begin position="135"/>
        <end position="154"/>
    </location>
</feature>
<dbReference type="Proteomes" id="UP000553209">
    <property type="component" value="Unassembled WGS sequence"/>
</dbReference>
<dbReference type="EMBL" id="JAAXPG010000001">
    <property type="protein sequence ID" value="NKY96465.1"/>
    <property type="molecule type" value="Genomic_DNA"/>
</dbReference>
<proteinExistence type="predicted"/>
<feature type="transmembrane region" description="Helical" evidence="1">
    <location>
        <begin position="85"/>
        <end position="106"/>
    </location>
</feature>
<dbReference type="RefSeq" id="WP_061079409.1">
    <property type="nucleotide sequence ID" value="NZ_JAAXPG010000001.1"/>
</dbReference>
<keyword evidence="1" id="KW-1133">Transmembrane helix</keyword>